<dbReference type="InterPro" id="IPR023465">
    <property type="entry name" value="Riboflavin_kinase_dom_sf"/>
</dbReference>
<dbReference type="NCBIfam" id="TIGR00083">
    <property type="entry name" value="ribF"/>
    <property type="match status" value="1"/>
</dbReference>
<keyword evidence="11" id="KW-0511">Multifunctional enzyme</keyword>
<evidence type="ECO:0000256" key="5">
    <source>
        <dbReference type="ARBA" id="ARBA00022679"/>
    </source>
</evidence>
<dbReference type="InterPro" id="IPR014729">
    <property type="entry name" value="Rossmann-like_a/b/a_fold"/>
</dbReference>
<dbReference type="CDD" id="cd02064">
    <property type="entry name" value="FAD_synthetase_N"/>
    <property type="match status" value="1"/>
</dbReference>
<dbReference type="GO" id="GO:0009231">
    <property type="term" value="P:riboflavin biosynthetic process"/>
    <property type="evidence" value="ECO:0007669"/>
    <property type="project" value="InterPro"/>
</dbReference>
<evidence type="ECO:0000256" key="13">
    <source>
        <dbReference type="ARBA" id="ARBA00049494"/>
    </source>
</evidence>
<dbReference type="SMART" id="SM00904">
    <property type="entry name" value="Flavokinase"/>
    <property type="match status" value="1"/>
</dbReference>
<proteinExistence type="inferred from homology"/>
<dbReference type="Pfam" id="PF01687">
    <property type="entry name" value="Flavokinase"/>
    <property type="match status" value="1"/>
</dbReference>
<dbReference type="PANTHER" id="PTHR22749:SF6">
    <property type="entry name" value="RIBOFLAVIN KINASE"/>
    <property type="match status" value="1"/>
</dbReference>
<organism evidence="16 17">
    <name type="scientific">Anaerolinea thermophila</name>
    <dbReference type="NCBI Taxonomy" id="167964"/>
    <lineage>
        <taxon>Bacteria</taxon>
        <taxon>Bacillati</taxon>
        <taxon>Chloroflexota</taxon>
        <taxon>Anaerolineae</taxon>
        <taxon>Anaerolineales</taxon>
        <taxon>Anaerolineaceae</taxon>
        <taxon>Anaerolinea</taxon>
    </lineage>
</organism>
<keyword evidence="4 14" id="KW-0288">FMN</keyword>
<dbReference type="Proteomes" id="UP000064249">
    <property type="component" value="Unassembled WGS sequence"/>
</dbReference>
<dbReference type="InterPro" id="IPR015864">
    <property type="entry name" value="FAD_synthase"/>
</dbReference>
<evidence type="ECO:0000256" key="7">
    <source>
        <dbReference type="ARBA" id="ARBA00022741"/>
    </source>
</evidence>
<evidence type="ECO:0000256" key="9">
    <source>
        <dbReference type="ARBA" id="ARBA00022827"/>
    </source>
</evidence>
<feature type="domain" description="Riboflavin kinase" evidence="15">
    <location>
        <begin position="156"/>
        <end position="282"/>
    </location>
</feature>
<keyword evidence="5 14" id="KW-0808">Transferase</keyword>
<keyword evidence="9 14" id="KW-0274">FAD</keyword>
<evidence type="ECO:0000313" key="16">
    <source>
        <dbReference type="EMBL" id="KUK46490.1"/>
    </source>
</evidence>
<comment type="catalytic activity">
    <reaction evidence="12 14">
        <text>riboflavin + ATP = FMN + ADP + H(+)</text>
        <dbReference type="Rhea" id="RHEA:14357"/>
        <dbReference type="ChEBI" id="CHEBI:15378"/>
        <dbReference type="ChEBI" id="CHEBI:30616"/>
        <dbReference type="ChEBI" id="CHEBI:57986"/>
        <dbReference type="ChEBI" id="CHEBI:58210"/>
        <dbReference type="ChEBI" id="CHEBI:456216"/>
        <dbReference type="EC" id="2.7.1.26"/>
    </reaction>
</comment>
<evidence type="ECO:0000256" key="1">
    <source>
        <dbReference type="ARBA" id="ARBA00004726"/>
    </source>
</evidence>
<evidence type="ECO:0000256" key="14">
    <source>
        <dbReference type="PIRNR" id="PIRNR004491"/>
    </source>
</evidence>
<dbReference type="GO" id="GO:0005524">
    <property type="term" value="F:ATP binding"/>
    <property type="evidence" value="ECO:0007669"/>
    <property type="project" value="UniProtKB-UniRule"/>
</dbReference>
<dbReference type="UniPathway" id="UPA00277">
    <property type="reaction ID" value="UER00407"/>
</dbReference>
<reference evidence="16 17" key="1">
    <citation type="journal article" date="2015" name="MBio">
        <title>Genome-Resolved Metagenomic Analysis Reveals Roles for Candidate Phyla and Other Microbial Community Members in Biogeochemical Transformations in Oil Reservoirs.</title>
        <authorList>
            <person name="Hu P."/>
            <person name="Tom L."/>
            <person name="Singh A."/>
            <person name="Thomas B.C."/>
            <person name="Baker B.J."/>
            <person name="Piceno Y.M."/>
            <person name="Andersen G.L."/>
            <person name="Banfield J.F."/>
        </authorList>
    </citation>
    <scope>NUCLEOTIDE SEQUENCE [LARGE SCALE GENOMIC DNA]</scope>
    <source>
        <strain evidence="16">46_16</strain>
    </source>
</reference>
<dbReference type="GO" id="GO:0008531">
    <property type="term" value="F:riboflavin kinase activity"/>
    <property type="evidence" value="ECO:0007669"/>
    <property type="project" value="UniProtKB-UniRule"/>
</dbReference>
<gene>
    <name evidence="16" type="ORF">XD73_0630</name>
</gene>
<dbReference type="InterPro" id="IPR023468">
    <property type="entry name" value="Riboflavin_kinase"/>
</dbReference>
<evidence type="ECO:0000256" key="6">
    <source>
        <dbReference type="ARBA" id="ARBA00022695"/>
    </source>
</evidence>
<dbReference type="GO" id="GO:0003919">
    <property type="term" value="F:FMN adenylyltransferase activity"/>
    <property type="evidence" value="ECO:0007669"/>
    <property type="project" value="UniProtKB-UniRule"/>
</dbReference>
<evidence type="ECO:0000256" key="10">
    <source>
        <dbReference type="ARBA" id="ARBA00022840"/>
    </source>
</evidence>
<dbReference type="GO" id="GO:0006747">
    <property type="term" value="P:FAD biosynthetic process"/>
    <property type="evidence" value="ECO:0007669"/>
    <property type="project" value="UniProtKB-UniRule"/>
</dbReference>
<dbReference type="GO" id="GO:0009398">
    <property type="term" value="P:FMN biosynthetic process"/>
    <property type="evidence" value="ECO:0007669"/>
    <property type="project" value="UniProtKB-UniRule"/>
</dbReference>
<dbReference type="Gene3D" id="2.40.30.30">
    <property type="entry name" value="Riboflavin kinase-like"/>
    <property type="match status" value="1"/>
</dbReference>
<dbReference type="EMBL" id="LGFU01000024">
    <property type="protein sequence ID" value="KUK46490.1"/>
    <property type="molecule type" value="Genomic_DNA"/>
</dbReference>
<evidence type="ECO:0000256" key="4">
    <source>
        <dbReference type="ARBA" id="ARBA00022643"/>
    </source>
</evidence>
<keyword evidence="8 14" id="KW-0418">Kinase</keyword>
<evidence type="ECO:0000256" key="2">
    <source>
        <dbReference type="ARBA" id="ARBA00005201"/>
    </source>
</evidence>
<comment type="similarity">
    <text evidence="14">Belongs to the ribF family.</text>
</comment>
<dbReference type="InterPro" id="IPR002606">
    <property type="entry name" value="Riboflavin_kinase_bac"/>
</dbReference>
<dbReference type="SUPFAM" id="SSF82114">
    <property type="entry name" value="Riboflavin kinase-like"/>
    <property type="match status" value="1"/>
</dbReference>
<evidence type="ECO:0000313" key="17">
    <source>
        <dbReference type="Proteomes" id="UP000064249"/>
    </source>
</evidence>
<dbReference type="UniPathway" id="UPA00276">
    <property type="reaction ID" value="UER00406"/>
</dbReference>
<dbReference type="EC" id="2.7.1.26" evidence="14"/>
<evidence type="ECO:0000256" key="12">
    <source>
        <dbReference type="ARBA" id="ARBA00047880"/>
    </source>
</evidence>
<comment type="caution">
    <text evidence="16">The sequence shown here is derived from an EMBL/GenBank/DDBJ whole genome shotgun (WGS) entry which is preliminary data.</text>
</comment>
<dbReference type="SUPFAM" id="SSF52374">
    <property type="entry name" value="Nucleotidylyl transferase"/>
    <property type="match status" value="1"/>
</dbReference>
<keyword evidence="7 14" id="KW-0547">Nucleotide-binding</keyword>
<dbReference type="Pfam" id="PF06574">
    <property type="entry name" value="FAD_syn"/>
    <property type="match status" value="1"/>
</dbReference>
<keyword evidence="3 14" id="KW-0285">Flavoprotein</keyword>
<keyword evidence="6 14" id="KW-0548">Nucleotidyltransferase</keyword>
<protein>
    <recommendedName>
        <fullName evidence="14">Riboflavin biosynthesis protein</fullName>
    </recommendedName>
    <domain>
        <recommendedName>
            <fullName evidence="14">Riboflavin kinase</fullName>
            <ecNumber evidence="14">2.7.1.26</ecNumber>
        </recommendedName>
        <alternativeName>
            <fullName evidence="14">Flavokinase</fullName>
        </alternativeName>
    </domain>
    <domain>
        <recommendedName>
            <fullName evidence="14">FMN adenylyltransferase</fullName>
            <ecNumber evidence="14">2.7.7.2</ecNumber>
        </recommendedName>
        <alternativeName>
            <fullName evidence="14">FAD pyrophosphorylase</fullName>
        </alternativeName>
        <alternativeName>
            <fullName evidence="14">FAD synthase</fullName>
        </alternativeName>
    </domain>
</protein>
<sequence>MHIGHQTIIHQLVAQAHSHHQQAVVITFFPNPVVLFKNIKTPFYLTSDLEKRALLQEMGVDETIILPFDQELASTSAEDFVHNLYEKYHFDTVYIGYDFRFGANREGDAQKLQEYGQKYGFSVAIQNPVLQADLPVSSSLIRQSIAAGEVESVYQLLNRWYSLTGEVVHGDGRGKKIGIPTANITSAPQKLLPKDGIYATRIKIDENVRPAAVSIGVRPTFYDNLVPRTVEAYILDWDVDIYQKTVTLEFIQRLRDELKYENAQSLTAQIEKDILLTREIVSNGK</sequence>
<comment type="pathway">
    <text evidence="1 14">Cofactor biosynthesis; FAD biosynthesis; FAD from FMN: step 1/1.</text>
</comment>
<dbReference type="EC" id="2.7.7.2" evidence="14"/>
<comment type="pathway">
    <text evidence="2 14">Cofactor biosynthesis; FMN biosynthesis; FMN from riboflavin (ATP route): step 1/1.</text>
</comment>
<dbReference type="InterPro" id="IPR015865">
    <property type="entry name" value="Riboflavin_kinase_bac/euk"/>
</dbReference>
<dbReference type="PANTHER" id="PTHR22749">
    <property type="entry name" value="RIBOFLAVIN KINASE/FMN ADENYLYLTRANSFERASE"/>
    <property type="match status" value="1"/>
</dbReference>
<name>A0A101FXZ7_9CHLR</name>
<evidence type="ECO:0000259" key="15">
    <source>
        <dbReference type="SMART" id="SM00904"/>
    </source>
</evidence>
<evidence type="ECO:0000256" key="8">
    <source>
        <dbReference type="ARBA" id="ARBA00022777"/>
    </source>
</evidence>
<dbReference type="AlphaFoldDB" id="A0A101FXZ7"/>
<dbReference type="PIRSF" id="PIRSF004491">
    <property type="entry name" value="FAD_Synth"/>
    <property type="match status" value="1"/>
</dbReference>
<keyword evidence="10 14" id="KW-0067">ATP-binding</keyword>
<evidence type="ECO:0000256" key="3">
    <source>
        <dbReference type="ARBA" id="ARBA00022630"/>
    </source>
</evidence>
<evidence type="ECO:0000256" key="11">
    <source>
        <dbReference type="ARBA" id="ARBA00023268"/>
    </source>
</evidence>
<dbReference type="Gene3D" id="3.40.50.620">
    <property type="entry name" value="HUPs"/>
    <property type="match status" value="1"/>
</dbReference>
<accession>A0A101FXZ7</accession>
<comment type="catalytic activity">
    <reaction evidence="13 14">
        <text>FMN + ATP + H(+) = FAD + diphosphate</text>
        <dbReference type="Rhea" id="RHEA:17237"/>
        <dbReference type="ChEBI" id="CHEBI:15378"/>
        <dbReference type="ChEBI" id="CHEBI:30616"/>
        <dbReference type="ChEBI" id="CHEBI:33019"/>
        <dbReference type="ChEBI" id="CHEBI:57692"/>
        <dbReference type="ChEBI" id="CHEBI:58210"/>
        <dbReference type="EC" id="2.7.7.2"/>
    </reaction>
</comment>